<keyword evidence="10" id="KW-0249">Electron transport</keyword>
<keyword evidence="7" id="KW-0813">Transport</keyword>
<dbReference type="InterPro" id="IPR019342">
    <property type="entry name" value="NADH_UbQ_OxRdtase_FeS-su5"/>
</dbReference>
<evidence type="ECO:0000256" key="11">
    <source>
        <dbReference type="ARBA" id="ARBA00023128"/>
    </source>
</evidence>
<accession>A0AAW1QHI9</accession>
<feature type="compositionally biased region" description="Basic and acidic residues" evidence="17">
    <location>
        <begin position="57"/>
        <end position="78"/>
    </location>
</feature>
<keyword evidence="11" id="KW-0496">Mitochondrion</keyword>
<dbReference type="CDD" id="cd24141">
    <property type="entry name" value="NDUFS5-like"/>
    <property type="match status" value="1"/>
</dbReference>
<comment type="subunit">
    <text evidence="5">Mammalian complex I is composed of 45 different subunits. This is a component of the iron-sulfur (IP) fragment of the enzyme.</text>
</comment>
<evidence type="ECO:0000256" key="2">
    <source>
        <dbReference type="ARBA" id="ARBA00004569"/>
    </source>
</evidence>
<evidence type="ECO:0000313" key="18">
    <source>
        <dbReference type="EMBL" id="KAK9820928.1"/>
    </source>
</evidence>
<evidence type="ECO:0000256" key="15">
    <source>
        <dbReference type="ARBA" id="ARBA00032739"/>
    </source>
</evidence>
<dbReference type="Pfam" id="PF10200">
    <property type="entry name" value="Ndufs5"/>
    <property type="match status" value="1"/>
</dbReference>
<protein>
    <recommendedName>
        <fullName evidence="6">NADH dehydrogenase [ubiquinone] iron-sulfur protein 5</fullName>
    </recommendedName>
    <alternativeName>
        <fullName evidence="14">Complex I-15 kDa</fullName>
    </alternativeName>
    <alternativeName>
        <fullName evidence="15">NADH-ubiquinone oxidoreductase 15 kDa subunit</fullName>
    </alternativeName>
</protein>
<dbReference type="PANTHER" id="PTHR15224:SF1">
    <property type="entry name" value="NADH DEHYDROGENASE [UBIQUINONE] IRON-SULFUR PROTEIN 5"/>
    <property type="match status" value="1"/>
</dbReference>
<evidence type="ECO:0000256" key="16">
    <source>
        <dbReference type="PIRSR" id="PIRSR619342-50"/>
    </source>
</evidence>
<feature type="disulfide bond" evidence="16">
    <location>
        <begin position="24"/>
        <end position="34"/>
    </location>
</feature>
<evidence type="ECO:0000256" key="8">
    <source>
        <dbReference type="ARBA" id="ARBA00022660"/>
    </source>
</evidence>
<keyword evidence="13 16" id="KW-1015">Disulfide bond</keyword>
<evidence type="ECO:0000256" key="7">
    <source>
        <dbReference type="ARBA" id="ARBA00022448"/>
    </source>
</evidence>
<organism evidence="18 19">
    <name type="scientific">Apatococcus lobatus</name>
    <dbReference type="NCBI Taxonomy" id="904363"/>
    <lineage>
        <taxon>Eukaryota</taxon>
        <taxon>Viridiplantae</taxon>
        <taxon>Chlorophyta</taxon>
        <taxon>core chlorophytes</taxon>
        <taxon>Trebouxiophyceae</taxon>
        <taxon>Chlorellales</taxon>
        <taxon>Chlorellaceae</taxon>
        <taxon>Apatococcus</taxon>
    </lineage>
</organism>
<evidence type="ECO:0000256" key="1">
    <source>
        <dbReference type="ARBA" id="ARBA00003195"/>
    </source>
</evidence>
<evidence type="ECO:0000256" key="9">
    <source>
        <dbReference type="ARBA" id="ARBA00022792"/>
    </source>
</evidence>
<evidence type="ECO:0000256" key="10">
    <source>
        <dbReference type="ARBA" id="ARBA00022982"/>
    </source>
</evidence>
<dbReference type="GO" id="GO:0005758">
    <property type="term" value="C:mitochondrial intermembrane space"/>
    <property type="evidence" value="ECO:0007669"/>
    <property type="project" value="UniProtKB-SubCell"/>
</dbReference>
<feature type="disulfide bond" evidence="16">
    <location>
        <begin position="14"/>
        <end position="44"/>
    </location>
</feature>
<comment type="caution">
    <text evidence="18">The sequence shown here is derived from an EMBL/GenBank/DDBJ whole genome shotgun (WGS) entry which is preliminary data.</text>
</comment>
<sequence>MASGFGLKGGMSRCYPFWMDFSECMSKTDDPTKCRDFCDDYLECLHHRKEYMRINAIHRESERQKREGKPGQDHHGHG</sequence>
<keyword evidence="9" id="KW-0999">Mitochondrion inner membrane</keyword>
<dbReference type="PROSITE" id="PS51808">
    <property type="entry name" value="CHCH"/>
    <property type="match status" value="1"/>
</dbReference>
<feature type="region of interest" description="Disordered" evidence="17">
    <location>
        <begin position="56"/>
        <end position="78"/>
    </location>
</feature>
<dbReference type="GO" id="GO:0032981">
    <property type="term" value="P:mitochondrial respiratory chain complex I assembly"/>
    <property type="evidence" value="ECO:0007669"/>
    <property type="project" value="TreeGrafter"/>
</dbReference>
<evidence type="ECO:0000256" key="12">
    <source>
        <dbReference type="ARBA" id="ARBA00023136"/>
    </source>
</evidence>
<evidence type="ECO:0000256" key="4">
    <source>
        <dbReference type="ARBA" id="ARBA00007372"/>
    </source>
</evidence>
<evidence type="ECO:0000256" key="14">
    <source>
        <dbReference type="ARBA" id="ARBA00031222"/>
    </source>
</evidence>
<evidence type="ECO:0000256" key="3">
    <source>
        <dbReference type="ARBA" id="ARBA00004637"/>
    </source>
</evidence>
<comment type="similarity">
    <text evidence="4">Belongs to the complex I NDUFS5 subunit family.</text>
</comment>
<comment type="subcellular location">
    <subcellularLocation>
        <location evidence="3">Mitochondrion inner membrane</location>
        <topology evidence="3">Peripheral membrane protein</topology>
    </subcellularLocation>
    <subcellularLocation>
        <location evidence="2">Mitochondrion intermembrane space</location>
    </subcellularLocation>
</comment>
<evidence type="ECO:0000256" key="5">
    <source>
        <dbReference type="ARBA" id="ARBA00011261"/>
    </source>
</evidence>
<evidence type="ECO:0000256" key="13">
    <source>
        <dbReference type="ARBA" id="ARBA00023157"/>
    </source>
</evidence>
<dbReference type="PANTHER" id="PTHR15224">
    <property type="entry name" value="NADH DEHYDROGENASE [UBIQUINONE] IRON-SULFUR PROTEIN 5"/>
    <property type="match status" value="1"/>
</dbReference>
<comment type="function">
    <text evidence="1">Accessory subunit of the mitochondrial membrane respiratory chain NADH dehydrogenase (Complex I), that is believed not to be involved in catalysis. Complex I functions in the transfer of electrons from NADH to the respiratory chain. The immediate electron acceptor for the enzyme is believed to be ubiquinone.</text>
</comment>
<proteinExistence type="inferred from homology"/>
<keyword evidence="12" id="KW-0472">Membrane</keyword>
<reference evidence="18 19" key="1">
    <citation type="journal article" date="2024" name="Nat. Commun.">
        <title>Phylogenomics reveals the evolutionary origins of lichenization in chlorophyte algae.</title>
        <authorList>
            <person name="Puginier C."/>
            <person name="Libourel C."/>
            <person name="Otte J."/>
            <person name="Skaloud P."/>
            <person name="Haon M."/>
            <person name="Grisel S."/>
            <person name="Petersen M."/>
            <person name="Berrin J.G."/>
            <person name="Delaux P.M."/>
            <person name="Dal Grande F."/>
            <person name="Keller J."/>
        </authorList>
    </citation>
    <scope>NUCLEOTIDE SEQUENCE [LARGE SCALE GENOMIC DNA]</scope>
    <source>
        <strain evidence="18 19">SAG 2145</strain>
    </source>
</reference>
<dbReference type="GO" id="GO:0005743">
    <property type="term" value="C:mitochondrial inner membrane"/>
    <property type="evidence" value="ECO:0007669"/>
    <property type="project" value="UniProtKB-SubCell"/>
</dbReference>
<evidence type="ECO:0000256" key="17">
    <source>
        <dbReference type="SAM" id="MobiDB-lite"/>
    </source>
</evidence>
<dbReference type="Proteomes" id="UP001438707">
    <property type="component" value="Unassembled WGS sequence"/>
</dbReference>
<name>A0AAW1QHI9_9CHLO</name>
<keyword evidence="19" id="KW-1185">Reference proteome</keyword>
<evidence type="ECO:0000313" key="19">
    <source>
        <dbReference type="Proteomes" id="UP001438707"/>
    </source>
</evidence>
<gene>
    <name evidence="18" type="ORF">WJX74_009311</name>
</gene>
<evidence type="ECO:0000256" key="6">
    <source>
        <dbReference type="ARBA" id="ARBA00013482"/>
    </source>
</evidence>
<keyword evidence="8" id="KW-0679">Respiratory chain</keyword>
<dbReference type="AlphaFoldDB" id="A0AAW1QHI9"/>
<dbReference type="EMBL" id="JALJOS010000042">
    <property type="protein sequence ID" value="KAK9820928.1"/>
    <property type="molecule type" value="Genomic_DNA"/>
</dbReference>